<dbReference type="PANTHER" id="PTHR30465:SF0">
    <property type="entry name" value="OLIGOPEPTIDE TRANSPORT SYSTEM PERMEASE PROTEIN APPB"/>
    <property type="match status" value="1"/>
</dbReference>
<keyword evidence="10" id="KW-1185">Reference proteome</keyword>
<evidence type="ECO:0000256" key="1">
    <source>
        <dbReference type="ARBA" id="ARBA00004651"/>
    </source>
</evidence>
<keyword evidence="5 7" id="KW-1133">Transmembrane helix</keyword>
<dbReference type="Gene3D" id="1.10.3720.10">
    <property type="entry name" value="MetI-like"/>
    <property type="match status" value="1"/>
</dbReference>
<dbReference type="EMBL" id="FTNM01000002">
    <property type="protein sequence ID" value="SIQ88169.1"/>
    <property type="molecule type" value="Genomic_DNA"/>
</dbReference>
<dbReference type="CDD" id="cd06261">
    <property type="entry name" value="TM_PBP2"/>
    <property type="match status" value="1"/>
</dbReference>
<dbReference type="STRING" id="1077936.SAMN05421545_1479"/>
<feature type="transmembrane region" description="Helical" evidence="7">
    <location>
        <begin position="234"/>
        <end position="256"/>
    </location>
</feature>
<keyword evidence="2 7" id="KW-0813">Transport</keyword>
<keyword evidence="3" id="KW-1003">Cell membrane</keyword>
<sequence>MATFVFRRLLLAIPTLWFIASVIFLLSKLMPGAFGSSSLGQQEAGYYSRSDAASREHNYRQFLEATGQDLPLFYFSITSAALPDTLHRIFPERDRTFLKKLSWQYGNPMAATHFFRSLKEFEKVLSETERLQVQQHLFSIYSHQEHAELRQALSGIAQQLPARSAITSELIVKGDNLLTDSSSYTYLLPSLQWHGSQNQYHRWIAGLLKGSLGTSLRDGRPVTTVLGEAVGNTWWLLLASIVVAALLALEMAILMIRRSGRIWRSTLLPSLFLLDSVPLFVLAMLLLVLLASPAFLQLFPVYGMGYYSVSDQNWLQQMGQWLQFMALPMLCLVLANLPYLTNQFYQAMAGVAGQDYIRTARAKGLSEHRVIRRHMLRNALLPVITLLSDYLPALVAGAVIVETIFAIPGVGRLLVETVLARDYPVIVGIVVIAAVFRLISHLMSDLLYALADPRIRAHAS</sequence>
<comment type="subcellular location">
    <subcellularLocation>
        <location evidence="1 7">Cell membrane</location>
        <topology evidence="1 7">Multi-pass membrane protein</topology>
    </subcellularLocation>
</comment>
<dbReference type="InterPro" id="IPR035906">
    <property type="entry name" value="MetI-like_sf"/>
</dbReference>
<dbReference type="GO" id="GO:0055085">
    <property type="term" value="P:transmembrane transport"/>
    <property type="evidence" value="ECO:0007669"/>
    <property type="project" value="InterPro"/>
</dbReference>
<dbReference type="RefSeq" id="WP_076421645.1">
    <property type="nucleotide sequence ID" value="NZ_FTNM01000002.1"/>
</dbReference>
<evidence type="ECO:0000313" key="9">
    <source>
        <dbReference type="EMBL" id="SIQ88169.1"/>
    </source>
</evidence>
<reference evidence="10" key="1">
    <citation type="submission" date="2017-01" db="EMBL/GenBank/DDBJ databases">
        <authorList>
            <person name="Varghese N."/>
            <person name="Submissions S."/>
        </authorList>
    </citation>
    <scope>NUCLEOTIDE SEQUENCE [LARGE SCALE GENOMIC DNA]</scope>
    <source>
        <strain evidence="10">DM9</strain>
    </source>
</reference>
<evidence type="ECO:0000256" key="2">
    <source>
        <dbReference type="ARBA" id="ARBA00022448"/>
    </source>
</evidence>
<evidence type="ECO:0000259" key="8">
    <source>
        <dbReference type="PROSITE" id="PS50928"/>
    </source>
</evidence>
<proteinExistence type="inferred from homology"/>
<dbReference type="Pfam" id="PF00528">
    <property type="entry name" value="BPD_transp_1"/>
    <property type="match status" value="1"/>
</dbReference>
<feature type="domain" description="ABC transmembrane type-1" evidence="8">
    <location>
        <begin position="230"/>
        <end position="448"/>
    </location>
</feature>
<keyword evidence="4 7" id="KW-0812">Transmembrane</keyword>
<protein>
    <submittedName>
        <fullName evidence="9">Peptide/nickel transport system permease protein</fullName>
    </submittedName>
</protein>
<gene>
    <name evidence="9" type="ORF">SAMN05421545_1479</name>
</gene>
<dbReference type="OrthoDB" id="24153at2"/>
<evidence type="ECO:0000256" key="4">
    <source>
        <dbReference type="ARBA" id="ARBA00022692"/>
    </source>
</evidence>
<feature type="transmembrane region" description="Helical" evidence="7">
    <location>
        <begin position="277"/>
        <end position="301"/>
    </location>
</feature>
<feature type="transmembrane region" description="Helical" evidence="7">
    <location>
        <begin position="379"/>
        <end position="405"/>
    </location>
</feature>
<dbReference type="AlphaFoldDB" id="A0A1N6WDD6"/>
<evidence type="ECO:0000256" key="7">
    <source>
        <dbReference type="RuleBase" id="RU363032"/>
    </source>
</evidence>
<comment type="similarity">
    <text evidence="7">Belongs to the binding-protein-dependent transport system permease family.</text>
</comment>
<accession>A0A1N6WDD6</accession>
<organism evidence="9 10">
    <name type="scientific">Pontibacter lucknowensis</name>
    <dbReference type="NCBI Taxonomy" id="1077936"/>
    <lineage>
        <taxon>Bacteria</taxon>
        <taxon>Pseudomonadati</taxon>
        <taxon>Bacteroidota</taxon>
        <taxon>Cytophagia</taxon>
        <taxon>Cytophagales</taxon>
        <taxon>Hymenobacteraceae</taxon>
        <taxon>Pontibacter</taxon>
    </lineage>
</organism>
<evidence type="ECO:0000313" key="10">
    <source>
        <dbReference type="Proteomes" id="UP000185924"/>
    </source>
</evidence>
<dbReference type="Proteomes" id="UP000185924">
    <property type="component" value="Unassembled WGS sequence"/>
</dbReference>
<evidence type="ECO:0000256" key="6">
    <source>
        <dbReference type="ARBA" id="ARBA00023136"/>
    </source>
</evidence>
<dbReference type="SUPFAM" id="SSF161098">
    <property type="entry name" value="MetI-like"/>
    <property type="match status" value="1"/>
</dbReference>
<feature type="transmembrane region" description="Helical" evidence="7">
    <location>
        <begin position="321"/>
        <end position="340"/>
    </location>
</feature>
<dbReference type="PROSITE" id="PS50928">
    <property type="entry name" value="ABC_TM1"/>
    <property type="match status" value="1"/>
</dbReference>
<evidence type="ECO:0000256" key="3">
    <source>
        <dbReference type="ARBA" id="ARBA00022475"/>
    </source>
</evidence>
<feature type="transmembrane region" description="Helical" evidence="7">
    <location>
        <begin position="425"/>
        <end position="451"/>
    </location>
</feature>
<dbReference type="PANTHER" id="PTHR30465">
    <property type="entry name" value="INNER MEMBRANE ABC TRANSPORTER"/>
    <property type="match status" value="1"/>
</dbReference>
<dbReference type="InterPro" id="IPR000515">
    <property type="entry name" value="MetI-like"/>
</dbReference>
<name>A0A1N6WDD6_9BACT</name>
<dbReference type="GO" id="GO:0005886">
    <property type="term" value="C:plasma membrane"/>
    <property type="evidence" value="ECO:0007669"/>
    <property type="project" value="UniProtKB-SubCell"/>
</dbReference>
<keyword evidence="6 7" id="KW-0472">Membrane</keyword>
<evidence type="ECO:0000256" key="5">
    <source>
        <dbReference type="ARBA" id="ARBA00022989"/>
    </source>
</evidence>